<name>W4L959_ENTF1</name>
<protein>
    <recommendedName>
        <fullName evidence="3">HNH nuclease domain-containing protein</fullName>
    </recommendedName>
</protein>
<reference evidence="1 2" key="1">
    <citation type="journal article" date="2014" name="Nature">
        <title>An environmental bacterial taxon with a large and distinct metabolic repertoire.</title>
        <authorList>
            <person name="Wilson M.C."/>
            <person name="Mori T."/>
            <person name="Ruckert C."/>
            <person name="Uria A.R."/>
            <person name="Helf M.J."/>
            <person name="Takada K."/>
            <person name="Gernert C."/>
            <person name="Steffens U.A."/>
            <person name="Heycke N."/>
            <person name="Schmitt S."/>
            <person name="Rinke C."/>
            <person name="Helfrich E.J."/>
            <person name="Brachmann A.O."/>
            <person name="Gurgui C."/>
            <person name="Wakimoto T."/>
            <person name="Kracht M."/>
            <person name="Crusemann M."/>
            <person name="Hentschel U."/>
            <person name="Abe I."/>
            <person name="Matsunaga S."/>
            <person name="Kalinowski J."/>
            <person name="Takeyama H."/>
            <person name="Piel J."/>
        </authorList>
    </citation>
    <scope>NUCLEOTIDE SEQUENCE [LARGE SCALE GENOMIC DNA]</scope>
    <source>
        <strain evidence="2">TSY1</strain>
    </source>
</reference>
<dbReference type="Gene3D" id="1.10.30.50">
    <property type="match status" value="1"/>
</dbReference>
<proteinExistence type="predicted"/>
<dbReference type="EMBL" id="AZHW01001099">
    <property type="protein sequence ID" value="ETW94230.1"/>
    <property type="molecule type" value="Genomic_DNA"/>
</dbReference>
<accession>W4L959</accession>
<evidence type="ECO:0008006" key="3">
    <source>
        <dbReference type="Google" id="ProtNLM"/>
    </source>
</evidence>
<evidence type="ECO:0000313" key="1">
    <source>
        <dbReference type="EMBL" id="ETW94230.1"/>
    </source>
</evidence>
<evidence type="ECO:0000313" key="2">
    <source>
        <dbReference type="Proteomes" id="UP000019141"/>
    </source>
</evidence>
<gene>
    <name evidence="1" type="ORF">ETSY1_35745</name>
</gene>
<keyword evidence="2" id="KW-1185">Reference proteome</keyword>
<organism evidence="1 2">
    <name type="scientific">Entotheonella factor</name>
    <dbReference type="NCBI Taxonomy" id="1429438"/>
    <lineage>
        <taxon>Bacteria</taxon>
        <taxon>Pseudomonadati</taxon>
        <taxon>Nitrospinota/Tectimicrobiota group</taxon>
        <taxon>Candidatus Tectimicrobiota</taxon>
        <taxon>Candidatus Entotheonellia</taxon>
        <taxon>Candidatus Entotheonellales</taxon>
        <taxon>Candidatus Entotheonellaceae</taxon>
        <taxon>Candidatus Entotheonella</taxon>
    </lineage>
</organism>
<feature type="non-terminal residue" evidence="1">
    <location>
        <position position="182"/>
    </location>
</feature>
<comment type="caution">
    <text evidence="1">The sequence shown here is derived from an EMBL/GenBank/DDBJ whole genome shotgun (WGS) entry which is preliminary data.</text>
</comment>
<dbReference type="Proteomes" id="UP000019141">
    <property type="component" value="Unassembled WGS sequence"/>
</dbReference>
<dbReference type="AlphaFoldDB" id="W4L959"/>
<sequence length="182" mass="21473">MAAVHRNFRDTRKQSFEAELLYNQRRIVRGELDKHPFETERWKQAKSQLIIETHGKCAYCEAPTTMVAYGDVEHYRPKSIYWWLAYSCENYLVSCQLCNQKFKKDRFPVRHTRMRGPSIRRNTTDAYIESKAGSLAPNPLDLNQVSEFLERHEQERPLLINPYVDEPAAYFAWRADDVLTAI</sequence>
<dbReference type="HOGENOM" id="CLU_071576_2_0_7"/>